<accession>A0A3L6PJ88</accession>
<sequence length="93" mass="10070">MGTSPAGWIKVNVDGSFVSQTGEAGIGVVTRDSERQDSVILESDCARIVQAIKAGGDRSSLHFCLAEAKEYAQLLLVNWRVAKKMPFIFAVLN</sequence>
<dbReference type="EMBL" id="PQIB02000018">
    <property type="protein sequence ID" value="RLM56065.1"/>
    <property type="molecule type" value="Genomic_DNA"/>
</dbReference>
<protein>
    <recommendedName>
        <fullName evidence="3">RNase H type-1 domain-containing protein</fullName>
    </recommendedName>
</protein>
<dbReference type="AlphaFoldDB" id="A0A3L6PJ88"/>
<name>A0A3L6PJ88_PANMI</name>
<keyword evidence="2" id="KW-1185">Reference proteome</keyword>
<dbReference type="Proteomes" id="UP000275267">
    <property type="component" value="Unassembled WGS sequence"/>
</dbReference>
<evidence type="ECO:0000313" key="1">
    <source>
        <dbReference type="EMBL" id="RLM56065.1"/>
    </source>
</evidence>
<comment type="caution">
    <text evidence="1">The sequence shown here is derived from an EMBL/GenBank/DDBJ whole genome shotgun (WGS) entry which is preliminary data.</text>
</comment>
<gene>
    <name evidence="1" type="ORF">C2845_PM10G14470</name>
</gene>
<reference evidence="2" key="1">
    <citation type="journal article" date="2019" name="Nat. Commun.">
        <title>The genome of broomcorn millet.</title>
        <authorList>
            <person name="Zou C."/>
            <person name="Miki D."/>
            <person name="Li D."/>
            <person name="Tang Q."/>
            <person name="Xiao L."/>
            <person name="Rajput S."/>
            <person name="Deng P."/>
            <person name="Jia W."/>
            <person name="Huang R."/>
            <person name="Zhang M."/>
            <person name="Sun Y."/>
            <person name="Hu J."/>
            <person name="Fu X."/>
            <person name="Schnable P.S."/>
            <person name="Li F."/>
            <person name="Zhang H."/>
            <person name="Feng B."/>
            <person name="Zhu X."/>
            <person name="Liu R."/>
            <person name="Schnable J.C."/>
            <person name="Zhu J.-K."/>
            <person name="Zhang H."/>
        </authorList>
    </citation>
    <scope>NUCLEOTIDE SEQUENCE [LARGE SCALE GENOMIC DNA]</scope>
</reference>
<evidence type="ECO:0000313" key="2">
    <source>
        <dbReference type="Proteomes" id="UP000275267"/>
    </source>
</evidence>
<proteinExistence type="predicted"/>
<evidence type="ECO:0008006" key="3">
    <source>
        <dbReference type="Google" id="ProtNLM"/>
    </source>
</evidence>
<organism evidence="1 2">
    <name type="scientific">Panicum miliaceum</name>
    <name type="common">Proso millet</name>
    <name type="synonym">Broomcorn millet</name>
    <dbReference type="NCBI Taxonomy" id="4540"/>
    <lineage>
        <taxon>Eukaryota</taxon>
        <taxon>Viridiplantae</taxon>
        <taxon>Streptophyta</taxon>
        <taxon>Embryophyta</taxon>
        <taxon>Tracheophyta</taxon>
        <taxon>Spermatophyta</taxon>
        <taxon>Magnoliopsida</taxon>
        <taxon>Liliopsida</taxon>
        <taxon>Poales</taxon>
        <taxon>Poaceae</taxon>
        <taxon>PACMAD clade</taxon>
        <taxon>Panicoideae</taxon>
        <taxon>Panicodae</taxon>
        <taxon>Paniceae</taxon>
        <taxon>Panicinae</taxon>
        <taxon>Panicum</taxon>
        <taxon>Panicum sect. Panicum</taxon>
    </lineage>
</organism>